<dbReference type="AlphaFoldDB" id="A0A9P4K3S0"/>
<gene>
    <name evidence="2" type="ORF">CC78DRAFT_620902</name>
</gene>
<dbReference type="Proteomes" id="UP000800093">
    <property type="component" value="Unassembled WGS sequence"/>
</dbReference>
<sequence>MSRALKSSLESLKTWVFQSNSRVQKIANGQGTAGTRAAPAQSGNNDKKIGSRLDNGEAFTKNGKQYKRYKFQVNKGADDKTLKQLADKDSHKVWAQADMPIGDTDARKAVEQLFDDLEKDLKK</sequence>
<dbReference type="EMBL" id="ML986705">
    <property type="protein sequence ID" value="KAF2259615.1"/>
    <property type="molecule type" value="Genomic_DNA"/>
</dbReference>
<accession>A0A9P4K3S0</accession>
<reference evidence="3" key="1">
    <citation type="journal article" date="2020" name="Stud. Mycol.">
        <title>101 Dothideomycetes genomes: A test case for predicting lifestyles and emergence of pathogens.</title>
        <authorList>
            <person name="Haridas S."/>
            <person name="Albert R."/>
            <person name="Binder M."/>
            <person name="Bloem J."/>
            <person name="LaButti K."/>
            <person name="Salamov A."/>
            <person name="Andreopoulos B."/>
            <person name="Baker S."/>
            <person name="Barry K."/>
            <person name="Bills G."/>
            <person name="Bluhm B."/>
            <person name="Cannon C."/>
            <person name="Castanera R."/>
            <person name="Culley D."/>
            <person name="Daum C."/>
            <person name="Ezra D."/>
            <person name="Gonzalez J."/>
            <person name="Henrissat B."/>
            <person name="Kuo A."/>
            <person name="Liang C."/>
            <person name="Lipzen A."/>
            <person name="Lutzoni F."/>
            <person name="Magnuson J."/>
            <person name="Mondo S."/>
            <person name="Nolan M."/>
            <person name="Ohm R."/>
            <person name="Pangilinan J."/>
            <person name="Park H.-J."/>
            <person name="Ramirez L."/>
            <person name="Alfaro M."/>
            <person name="Sun H."/>
            <person name="Tritt A."/>
            <person name="Yoshinaga Y."/>
            <person name="Zwiers L.-H."/>
            <person name="Turgeon B."/>
            <person name="Goodwin S."/>
            <person name="Spatafora J."/>
            <person name="Crous P."/>
            <person name="Grigoriev I."/>
        </authorList>
    </citation>
    <scope>NUCLEOTIDE SEQUENCE [LARGE SCALE GENOMIC DNA]</scope>
    <source>
        <strain evidence="3">CBS 304.66</strain>
    </source>
</reference>
<protein>
    <submittedName>
        <fullName evidence="2">Uncharacterized protein</fullName>
    </submittedName>
</protein>
<proteinExistence type="predicted"/>
<feature type="region of interest" description="Disordered" evidence="1">
    <location>
        <begin position="27"/>
        <end position="57"/>
    </location>
</feature>
<comment type="caution">
    <text evidence="2">The sequence shown here is derived from an EMBL/GenBank/DDBJ whole genome shotgun (WGS) entry which is preliminary data.</text>
</comment>
<organism evidence="2 3">
    <name type="scientific">Lojkania enalia</name>
    <dbReference type="NCBI Taxonomy" id="147567"/>
    <lineage>
        <taxon>Eukaryota</taxon>
        <taxon>Fungi</taxon>
        <taxon>Dikarya</taxon>
        <taxon>Ascomycota</taxon>
        <taxon>Pezizomycotina</taxon>
        <taxon>Dothideomycetes</taxon>
        <taxon>Pleosporomycetidae</taxon>
        <taxon>Pleosporales</taxon>
        <taxon>Pleosporales incertae sedis</taxon>
        <taxon>Lojkania</taxon>
    </lineage>
</organism>
<feature type="compositionally biased region" description="Basic and acidic residues" evidence="1">
    <location>
        <begin position="45"/>
        <end position="55"/>
    </location>
</feature>
<name>A0A9P4K3S0_9PLEO</name>
<keyword evidence="3" id="KW-1185">Reference proteome</keyword>
<evidence type="ECO:0000313" key="3">
    <source>
        <dbReference type="Proteomes" id="UP000800093"/>
    </source>
</evidence>
<dbReference type="OrthoDB" id="2933464at2759"/>
<evidence type="ECO:0000313" key="2">
    <source>
        <dbReference type="EMBL" id="KAF2259615.1"/>
    </source>
</evidence>
<evidence type="ECO:0000256" key="1">
    <source>
        <dbReference type="SAM" id="MobiDB-lite"/>
    </source>
</evidence>